<comment type="caution">
    <text evidence="1">The sequence shown here is derived from an EMBL/GenBank/DDBJ whole genome shotgun (WGS) entry which is preliminary data.</text>
</comment>
<accession>A0ABQ6IB76</accession>
<evidence type="ECO:0000313" key="1">
    <source>
        <dbReference type="EMBL" id="GMA34237.1"/>
    </source>
</evidence>
<sequence>MVSCAVGVGSGVADAVADGSGVGDALTLGSGVALGVGLTLGEGEADGLAAAVVALAAGAVAAGSSLADAGTPHVVTASAATITAVAEARSAWRASGREGVKMAGLLGQGWGTVRWSTAALRGSCGRIGQREARCGSLHIIGERRAYP</sequence>
<gene>
    <name evidence="1" type="ORF">GCM10025876_04410</name>
</gene>
<name>A0ABQ6IB76_9MICO</name>
<evidence type="ECO:0000313" key="2">
    <source>
        <dbReference type="Proteomes" id="UP001157125"/>
    </source>
</evidence>
<dbReference type="EMBL" id="BSUN01000001">
    <property type="protein sequence ID" value="GMA34237.1"/>
    <property type="molecule type" value="Genomic_DNA"/>
</dbReference>
<proteinExistence type="predicted"/>
<organism evidence="1 2">
    <name type="scientific">Demequina litorisediminis</name>
    <dbReference type="NCBI Taxonomy" id="1849022"/>
    <lineage>
        <taxon>Bacteria</taxon>
        <taxon>Bacillati</taxon>
        <taxon>Actinomycetota</taxon>
        <taxon>Actinomycetes</taxon>
        <taxon>Micrococcales</taxon>
        <taxon>Demequinaceae</taxon>
        <taxon>Demequina</taxon>
    </lineage>
</organism>
<keyword evidence="2" id="KW-1185">Reference proteome</keyword>
<reference evidence="2" key="1">
    <citation type="journal article" date="2019" name="Int. J. Syst. Evol. Microbiol.">
        <title>The Global Catalogue of Microorganisms (GCM) 10K type strain sequencing project: providing services to taxonomists for standard genome sequencing and annotation.</title>
        <authorList>
            <consortium name="The Broad Institute Genomics Platform"/>
            <consortium name="The Broad Institute Genome Sequencing Center for Infectious Disease"/>
            <person name="Wu L."/>
            <person name="Ma J."/>
        </authorList>
    </citation>
    <scope>NUCLEOTIDE SEQUENCE [LARGE SCALE GENOMIC DNA]</scope>
    <source>
        <strain evidence="2">NBRC 112299</strain>
    </source>
</reference>
<protein>
    <submittedName>
        <fullName evidence="1">Uncharacterized protein</fullName>
    </submittedName>
</protein>
<dbReference type="Proteomes" id="UP001157125">
    <property type="component" value="Unassembled WGS sequence"/>
</dbReference>